<reference evidence="2" key="1">
    <citation type="submission" date="2020-02" db="EMBL/GenBank/DDBJ databases">
        <authorList>
            <person name="Meier V. D."/>
        </authorList>
    </citation>
    <scope>NUCLEOTIDE SEQUENCE</scope>
    <source>
        <strain evidence="2">AVDCRST_MAG41</strain>
    </source>
</reference>
<accession>A0A6J4I7A5</accession>
<protein>
    <submittedName>
        <fullName evidence="2">Uncharacterized protein</fullName>
    </submittedName>
</protein>
<dbReference type="AlphaFoldDB" id="A0A6J4I7A5"/>
<organism evidence="2">
    <name type="scientific">uncultured Mycobacteriales bacterium</name>
    <dbReference type="NCBI Taxonomy" id="581187"/>
    <lineage>
        <taxon>Bacteria</taxon>
        <taxon>Bacillati</taxon>
        <taxon>Actinomycetota</taxon>
        <taxon>Actinomycetes</taxon>
        <taxon>Mycobacteriales</taxon>
        <taxon>environmental samples</taxon>
    </lineage>
</organism>
<proteinExistence type="predicted"/>
<feature type="region of interest" description="Disordered" evidence="1">
    <location>
        <begin position="286"/>
        <end position="329"/>
    </location>
</feature>
<dbReference type="EMBL" id="CADCTP010000148">
    <property type="protein sequence ID" value="CAA9244631.1"/>
    <property type="molecule type" value="Genomic_DNA"/>
</dbReference>
<evidence type="ECO:0000313" key="2">
    <source>
        <dbReference type="EMBL" id="CAA9244631.1"/>
    </source>
</evidence>
<sequence>MAGQHPTAVDKRLLRKVDLHHWSWTQVLSEAVMQKEHRGIADPDQAWILGELIRYLEHPRSGALAFDDMGPAWVPTREAVAAGTLRGTDPGVSETVARFDALLRYTSLQLGRQLGTDVTPALSRKELADPTQRLATAAAELASSGVLRGAIKIPYAVGPLSVTADLRSGRVTCHVDIDAPREGRPTTRVNWLVRQLRSAPETVRVEASVAHSRGPGTAELLKVVRDEPARLIADPTKDLRAFRVALSAPLGTKRGRGRGSFIDSVQAAVDTFYGDVLQYLKAWSAAPPKMREEPESPTRPSSLSSTALSSQDGTEEASTPAPAEPTGAG</sequence>
<name>A0A6J4I7A5_9ACTN</name>
<evidence type="ECO:0000256" key="1">
    <source>
        <dbReference type="SAM" id="MobiDB-lite"/>
    </source>
</evidence>
<feature type="compositionally biased region" description="Low complexity" evidence="1">
    <location>
        <begin position="298"/>
        <end position="310"/>
    </location>
</feature>
<gene>
    <name evidence="2" type="ORF">AVDCRST_MAG41-1629</name>
</gene>